<dbReference type="InterPro" id="IPR008979">
    <property type="entry name" value="Galactose-bd-like_sf"/>
</dbReference>
<keyword evidence="4" id="KW-1185">Reference proteome</keyword>
<feature type="domain" description="F5/8 type C" evidence="2">
    <location>
        <begin position="35"/>
        <end position="171"/>
    </location>
</feature>
<feature type="signal peptide" evidence="1">
    <location>
        <begin position="1"/>
        <end position="42"/>
    </location>
</feature>
<dbReference type="Pfam" id="PF09362">
    <property type="entry name" value="DUF1996"/>
    <property type="match status" value="1"/>
</dbReference>
<dbReference type="PROSITE" id="PS51318">
    <property type="entry name" value="TAT"/>
    <property type="match status" value="1"/>
</dbReference>
<sequence>MRNTHHPEERRRSRVHLAVAGAAVAALAAAGGLMVLAPSASAAAVNISDGKTATASSSEGADFVASKAVDDNTATRWSSQWSDAQWIQVDLGATASVDHVDIQWEAAYAKAFQVQLSNDGTTWTTVKSVTGATGGNQSVAASGSGRYVRLNLTQRATQYGYSIFEVDVFGTGGATPPAYTPRPLPTPPAGVDATVTHHEFQMNCTVNHTAFDDPLVLPGQFGKSHNHSFMGNLDTNAASTPDTLMTGSGTSCTVAQDKSAYWFPTLYRGDKQVISPDLQTIYYKSGIVDYKKVQPFPAGLRFYAGSPFYTSPTDFKNAPGTVEGWECGDSTKNWSIPTYCAPGSQLNMRYQAPSCWDGVHLDSADHRSHMAYPVNGECPADHPVPVPMIEMKISWPVSGDMTGVHLANMTMSDGSVMSVTWHYDFMNGWDQTVLSALTQHCIDGGLQCNPHGYDLYKPWAGTVLDDTGKLVWQPA</sequence>
<dbReference type="Pfam" id="PF00754">
    <property type="entry name" value="F5_F8_type_C"/>
    <property type="match status" value="1"/>
</dbReference>
<dbReference type="Gene3D" id="2.60.120.260">
    <property type="entry name" value="Galactose-binding domain-like"/>
    <property type="match status" value="1"/>
</dbReference>
<dbReference type="InterPro" id="IPR006311">
    <property type="entry name" value="TAT_signal"/>
</dbReference>
<proteinExistence type="predicted"/>
<dbReference type="InterPro" id="IPR018535">
    <property type="entry name" value="DUF1996"/>
</dbReference>
<evidence type="ECO:0000256" key="1">
    <source>
        <dbReference type="SAM" id="SignalP"/>
    </source>
</evidence>
<dbReference type="EMBL" id="PGTZ01000006">
    <property type="protein sequence ID" value="PJI95068.1"/>
    <property type="molecule type" value="Genomic_DNA"/>
</dbReference>
<evidence type="ECO:0000313" key="4">
    <source>
        <dbReference type="Proteomes" id="UP000231586"/>
    </source>
</evidence>
<dbReference type="PANTHER" id="PTHR43662">
    <property type="match status" value="1"/>
</dbReference>
<protein>
    <submittedName>
        <fullName evidence="3">F5/8 type C domain-containing protein</fullName>
    </submittedName>
</protein>
<evidence type="ECO:0000259" key="2">
    <source>
        <dbReference type="PROSITE" id="PS50022"/>
    </source>
</evidence>
<dbReference type="PROSITE" id="PS50022">
    <property type="entry name" value="FA58C_3"/>
    <property type="match status" value="1"/>
</dbReference>
<dbReference type="AlphaFoldDB" id="A0A2M8WVW9"/>
<comment type="caution">
    <text evidence="3">The sequence shown here is derived from an EMBL/GenBank/DDBJ whole genome shotgun (WGS) entry which is preliminary data.</text>
</comment>
<organism evidence="3 4">
    <name type="scientific">Luteimicrobium subarcticum</name>
    <dbReference type="NCBI Taxonomy" id="620910"/>
    <lineage>
        <taxon>Bacteria</taxon>
        <taxon>Bacillati</taxon>
        <taxon>Actinomycetota</taxon>
        <taxon>Actinomycetes</taxon>
        <taxon>Micrococcales</taxon>
        <taxon>Luteimicrobium</taxon>
    </lineage>
</organism>
<name>A0A2M8WVW9_9MICO</name>
<dbReference type="InterPro" id="IPR000421">
    <property type="entry name" value="FA58C"/>
</dbReference>
<feature type="chain" id="PRO_5014670261" evidence="1">
    <location>
        <begin position="43"/>
        <end position="475"/>
    </location>
</feature>
<dbReference type="PANTHER" id="PTHR43662:SF3">
    <property type="entry name" value="DOMAIN PROTEIN, PUTATIVE (AFU_ORTHOLOGUE AFUA_6G11970)-RELATED"/>
    <property type="match status" value="1"/>
</dbReference>
<dbReference type="RefSeq" id="WP_211289341.1">
    <property type="nucleotide sequence ID" value="NZ_PGTZ01000006.1"/>
</dbReference>
<accession>A0A2M8WVW9</accession>
<dbReference type="SUPFAM" id="SSF49785">
    <property type="entry name" value="Galactose-binding domain-like"/>
    <property type="match status" value="1"/>
</dbReference>
<dbReference type="Proteomes" id="UP000231586">
    <property type="component" value="Unassembled WGS sequence"/>
</dbReference>
<keyword evidence="1" id="KW-0732">Signal</keyword>
<reference evidence="3 4" key="1">
    <citation type="submission" date="2017-11" db="EMBL/GenBank/DDBJ databases">
        <title>Genomic Encyclopedia of Archaeal and Bacterial Type Strains, Phase II (KMG-II): From Individual Species to Whole Genera.</title>
        <authorList>
            <person name="Goeker M."/>
        </authorList>
    </citation>
    <scope>NUCLEOTIDE SEQUENCE [LARGE SCALE GENOMIC DNA]</scope>
    <source>
        <strain evidence="3 4">DSM 22413</strain>
    </source>
</reference>
<gene>
    <name evidence="3" type="ORF">CLV34_0921</name>
</gene>
<evidence type="ECO:0000313" key="3">
    <source>
        <dbReference type="EMBL" id="PJI95068.1"/>
    </source>
</evidence>